<accession>A0A921IHV3</accession>
<reference evidence="3" key="2">
    <citation type="submission" date="2021-09" db="EMBL/GenBank/DDBJ databases">
        <authorList>
            <person name="Gilroy R."/>
        </authorList>
    </citation>
    <scope>NUCLEOTIDE SEQUENCE</scope>
    <source>
        <strain evidence="3">ChiBcec21-2208</strain>
    </source>
</reference>
<dbReference type="EMBL" id="DYVE01000054">
    <property type="protein sequence ID" value="HJG27376.1"/>
    <property type="molecule type" value="Genomic_DNA"/>
</dbReference>
<dbReference type="PANTHER" id="PTHR33295">
    <property type="entry name" value="ATPASE"/>
    <property type="match status" value="1"/>
</dbReference>
<dbReference type="InterPro" id="IPR041682">
    <property type="entry name" value="AAA_14"/>
</dbReference>
<evidence type="ECO:0000259" key="1">
    <source>
        <dbReference type="Pfam" id="PF13173"/>
    </source>
</evidence>
<dbReference type="InterPro" id="IPR027417">
    <property type="entry name" value="P-loop_NTPase"/>
</dbReference>
<proteinExistence type="predicted"/>
<dbReference type="GO" id="GO:0005524">
    <property type="term" value="F:ATP binding"/>
    <property type="evidence" value="ECO:0007669"/>
    <property type="project" value="UniProtKB-KW"/>
</dbReference>
<dbReference type="SUPFAM" id="SSF52540">
    <property type="entry name" value="P-loop containing nucleoside triphosphate hydrolases"/>
    <property type="match status" value="1"/>
</dbReference>
<feature type="domain" description="DUF4143" evidence="2">
    <location>
        <begin position="202"/>
        <end position="341"/>
    </location>
</feature>
<dbReference type="Pfam" id="PF13635">
    <property type="entry name" value="DUF4143"/>
    <property type="match status" value="1"/>
</dbReference>
<keyword evidence="3" id="KW-0067">ATP-binding</keyword>
<dbReference type="AlphaFoldDB" id="A0A921IHV3"/>
<dbReference type="InterPro" id="IPR025420">
    <property type="entry name" value="DUF4143"/>
</dbReference>
<feature type="domain" description="AAA" evidence="1">
    <location>
        <begin position="22"/>
        <end position="151"/>
    </location>
</feature>
<comment type="caution">
    <text evidence="3">The sequence shown here is derived from an EMBL/GenBank/DDBJ whole genome shotgun (WGS) entry which is preliminary data.</text>
</comment>
<gene>
    <name evidence="3" type="ORF">K8V20_01840</name>
</gene>
<dbReference type="PANTHER" id="PTHR33295:SF20">
    <property type="entry name" value="ATPASE"/>
    <property type="match status" value="1"/>
</dbReference>
<evidence type="ECO:0000259" key="2">
    <source>
        <dbReference type="Pfam" id="PF13635"/>
    </source>
</evidence>
<organism evidence="3 4">
    <name type="scientific">Subdoligranulum variabile</name>
    <dbReference type="NCBI Taxonomy" id="214851"/>
    <lineage>
        <taxon>Bacteria</taxon>
        <taxon>Bacillati</taxon>
        <taxon>Bacillota</taxon>
        <taxon>Clostridia</taxon>
        <taxon>Eubacteriales</taxon>
        <taxon>Oscillospiraceae</taxon>
        <taxon>Subdoligranulum</taxon>
    </lineage>
</organism>
<keyword evidence="3" id="KW-0547">Nucleotide-binding</keyword>
<dbReference type="Proteomes" id="UP000782880">
    <property type="component" value="Unassembled WGS sequence"/>
</dbReference>
<evidence type="ECO:0000313" key="4">
    <source>
        <dbReference type="Proteomes" id="UP000782880"/>
    </source>
</evidence>
<sequence length="406" mass="47299">MKRLERPGYLHWLIQWKDQQIIKVVTGVRRCGKSTLFAMYQDYLRAQGVAPEQIIAINFENLDFEELTDYKALYRYVKERLLPDQMNYIFLDEVQHVADYQKAVDSLFLLENCDLYLTGSNGYFLSGELATLLTGRYVELSMMPLSFREFCTGLEENSLSLNEKFERYLRVGSFPYVLRYGYGEQEAREYMYSIYNTILLHDIVRRLKVADVNMLEAITRFVMHNIGNRTSPSTIANAMTSQGRKIDPKTVDRYLRGLTDSLLFYEARRYNIKGKKLLASMSKYYLCDVALRSLLVRSRDSDIGHTLENVVYLELKRRYPEVYVGQYGADGEVDFVAVQDGLPVYYQVAQTTLDEQVLARELAPLRQIRDNYPKYLLTLDEAFGEMNYDGIEKKNVLKWMLGEAPV</sequence>
<evidence type="ECO:0000313" key="3">
    <source>
        <dbReference type="EMBL" id="HJG27376.1"/>
    </source>
</evidence>
<name>A0A921IHV3_9FIRM</name>
<reference evidence="3" key="1">
    <citation type="journal article" date="2021" name="PeerJ">
        <title>Extensive microbial diversity within the chicken gut microbiome revealed by metagenomics and culture.</title>
        <authorList>
            <person name="Gilroy R."/>
            <person name="Ravi A."/>
            <person name="Getino M."/>
            <person name="Pursley I."/>
            <person name="Horton D.L."/>
            <person name="Alikhan N.F."/>
            <person name="Baker D."/>
            <person name="Gharbi K."/>
            <person name="Hall N."/>
            <person name="Watson M."/>
            <person name="Adriaenssens E.M."/>
            <person name="Foster-Nyarko E."/>
            <person name="Jarju S."/>
            <person name="Secka A."/>
            <person name="Antonio M."/>
            <person name="Oren A."/>
            <person name="Chaudhuri R.R."/>
            <person name="La Ragione R."/>
            <person name="Hildebrand F."/>
            <person name="Pallen M.J."/>
        </authorList>
    </citation>
    <scope>NUCLEOTIDE SEQUENCE</scope>
    <source>
        <strain evidence="3">ChiBcec21-2208</strain>
    </source>
</reference>
<protein>
    <submittedName>
        <fullName evidence="3">ATP-binding protein</fullName>
    </submittedName>
</protein>
<dbReference type="Pfam" id="PF13173">
    <property type="entry name" value="AAA_14"/>
    <property type="match status" value="1"/>
</dbReference>